<dbReference type="AlphaFoldDB" id="W7X030"/>
<protein>
    <submittedName>
        <fullName evidence="3">Uncharacterized protein</fullName>
    </submittedName>
</protein>
<keyword evidence="4" id="KW-1185">Reference proteome</keyword>
<feature type="region of interest" description="Disordered" evidence="2">
    <location>
        <begin position="1"/>
        <end position="20"/>
    </location>
</feature>
<accession>W7X030</accession>
<keyword evidence="1" id="KW-0175">Coiled coil</keyword>
<feature type="compositionally biased region" description="Polar residues" evidence="2">
    <location>
        <begin position="1"/>
        <end position="11"/>
    </location>
</feature>
<sequence length="272" mass="32812">MNSKNQTQSHHFLSVPRQNVKLDPIQMSPLTSTLKRKEMTEKELKRKEKQEEYRSAMNNQSEGVWSLINGMNTKVQKIDSLVNQYQDQMEYVNSNGIQQYLKKAYVFYKNDDPFDPSDPLGQRTYANQYIYRKKLPTSFYYIERQKIRERIQLNTQMQFFHPEWFEHKKQKNRQRQDIDYLKLLAQRKEIVQKEPAPKHIPLNLNAMSSNRKAVLDEFYSKDTPNKVQKICELQKKLIPEQDIERIEQLKKIHEQELLNIQSYKKIQTYNYL</sequence>
<dbReference type="EMBL" id="GG662522">
    <property type="protein sequence ID" value="EWS72465.1"/>
    <property type="molecule type" value="Genomic_DNA"/>
</dbReference>
<reference evidence="4" key="1">
    <citation type="journal article" date="2006" name="PLoS Biol.">
        <title>Macronuclear genome sequence of the ciliate Tetrahymena thermophila, a model eukaryote.</title>
        <authorList>
            <person name="Eisen J.A."/>
            <person name="Coyne R.S."/>
            <person name="Wu M."/>
            <person name="Wu D."/>
            <person name="Thiagarajan M."/>
            <person name="Wortman J.R."/>
            <person name="Badger J.H."/>
            <person name="Ren Q."/>
            <person name="Amedeo P."/>
            <person name="Jones K.M."/>
            <person name="Tallon L.J."/>
            <person name="Delcher A.L."/>
            <person name="Salzberg S.L."/>
            <person name="Silva J.C."/>
            <person name="Haas B.J."/>
            <person name="Majoros W.H."/>
            <person name="Farzad M."/>
            <person name="Carlton J.M."/>
            <person name="Smith R.K. Jr."/>
            <person name="Garg J."/>
            <person name="Pearlman R.E."/>
            <person name="Karrer K.M."/>
            <person name="Sun L."/>
            <person name="Manning G."/>
            <person name="Elde N.C."/>
            <person name="Turkewitz A.P."/>
            <person name="Asai D.J."/>
            <person name="Wilkes D.E."/>
            <person name="Wang Y."/>
            <person name="Cai H."/>
            <person name="Collins K."/>
            <person name="Stewart B.A."/>
            <person name="Lee S.R."/>
            <person name="Wilamowska K."/>
            <person name="Weinberg Z."/>
            <person name="Ruzzo W.L."/>
            <person name="Wloga D."/>
            <person name="Gaertig J."/>
            <person name="Frankel J."/>
            <person name="Tsao C.-C."/>
            <person name="Gorovsky M.A."/>
            <person name="Keeling P.J."/>
            <person name="Waller R.F."/>
            <person name="Patron N.J."/>
            <person name="Cherry J.M."/>
            <person name="Stover N.A."/>
            <person name="Krieger C.J."/>
            <person name="del Toro C."/>
            <person name="Ryder H.F."/>
            <person name="Williamson S.C."/>
            <person name="Barbeau R.A."/>
            <person name="Hamilton E.P."/>
            <person name="Orias E."/>
        </authorList>
    </citation>
    <scope>NUCLEOTIDE SEQUENCE [LARGE SCALE GENOMIC DNA]</scope>
    <source>
        <strain evidence="4">SB210</strain>
    </source>
</reference>
<dbReference type="InParanoid" id="W7X030"/>
<dbReference type="Proteomes" id="UP000009168">
    <property type="component" value="Unassembled WGS sequence"/>
</dbReference>
<organism evidence="3 4">
    <name type="scientific">Tetrahymena thermophila (strain SB210)</name>
    <dbReference type="NCBI Taxonomy" id="312017"/>
    <lineage>
        <taxon>Eukaryota</taxon>
        <taxon>Sar</taxon>
        <taxon>Alveolata</taxon>
        <taxon>Ciliophora</taxon>
        <taxon>Intramacronucleata</taxon>
        <taxon>Oligohymenophorea</taxon>
        <taxon>Hymenostomatida</taxon>
        <taxon>Tetrahymenina</taxon>
        <taxon>Tetrahymenidae</taxon>
        <taxon>Tetrahymena</taxon>
    </lineage>
</organism>
<dbReference type="GeneID" id="24439430"/>
<evidence type="ECO:0000313" key="4">
    <source>
        <dbReference type="Proteomes" id="UP000009168"/>
    </source>
</evidence>
<feature type="coiled-coil region" evidence="1">
    <location>
        <begin position="30"/>
        <end position="59"/>
    </location>
</feature>
<evidence type="ECO:0000256" key="1">
    <source>
        <dbReference type="SAM" id="Coils"/>
    </source>
</evidence>
<proteinExistence type="predicted"/>
<dbReference type="RefSeq" id="XP_012655010.1">
    <property type="nucleotide sequence ID" value="XM_012799556.1"/>
</dbReference>
<gene>
    <name evidence="3" type="ORF">TTHERM_000530169</name>
</gene>
<name>W7X030_TETTS</name>
<evidence type="ECO:0000313" key="3">
    <source>
        <dbReference type="EMBL" id="EWS72465.1"/>
    </source>
</evidence>
<dbReference type="KEGG" id="tet:TTHERM_000530169"/>
<evidence type="ECO:0000256" key="2">
    <source>
        <dbReference type="SAM" id="MobiDB-lite"/>
    </source>
</evidence>